<dbReference type="Proteomes" id="UP000625711">
    <property type="component" value="Unassembled WGS sequence"/>
</dbReference>
<proteinExistence type="predicted"/>
<organism evidence="1 2">
    <name type="scientific">Rhynchophorus ferrugineus</name>
    <name type="common">Red palm weevil</name>
    <name type="synonym">Curculio ferrugineus</name>
    <dbReference type="NCBI Taxonomy" id="354439"/>
    <lineage>
        <taxon>Eukaryota</taxon>
        <taxon>Metazoa</taxon>
        <taxon>Ecdysozoa</taxon>
        <taxon>Arthropoda</taxon>
        <taxon>Hexapoda</taxon>
        <taxon>Insecta</taxon>
        <taxon>Pterygota</taxon>
        <taxon>Neoptera</taxon>
        <taxon>Endopterygota</taxon>
        <taxon>Coleoptera</taxon>
        <taxon>Polyphaga</taxon>
        <taxon>Cucujiformia</taxon>
        <taxon>Curculionidae</taxon>
        <taxon>Dryophthorinae</taxon>
        <taxon>Rhynchophorus</taxon>
    </lineage>
</organism>
<comment type="caution">
    <text evidence="1">The sequence shown here is derived from an EMBL/GenBank/DDBJ whole genome shotgun (WGS) entry which is preliminary data.</text>
</comment>
<evidence type="ECO:0000313" key="1">
    <source>
        <dbReference type="EMBL" id="KAF7276761.1"/>
    </source>
</evidence>
<dbReference type="AlphaFoldDB" id="A0A834M9H3"/>
<evidence type="ECO:0000313" key="2">
    <source>
        <dbReference type="Proteomes" id="UP000625711"/>
    </source>
</evidence>
<dbReference type="EMBL" id="JAACXV010005611">
    <property type="protein sequence ID" value="KAF7276761.1"/>
    <property type="molecule type" value="Genomic_DNA"/>
</dbReference>
<reference evidence="1" key="1">
    <citation type="submission" date="2020-08" db="EMBL/GenBank/DDBJ databases">
        <title>Genome sequencing and assembly of the red palm weevil Rhynchophorus ferrugineus.</title>
        <authorList>
            <person name="Dias G.B."/>
            <person name="Bergman C.M."/>
            <person name="Manee M."/>
        </authorList>
    </citation>
    <scope>NUCLEOTIDE SEQUENCE</scope>
    <source>
        <strain evidence="1">AA-2017</strain>
        <tissue evidence="1">Whole larva</tissue>
    </source>
</reference>
<gene>
    <name evidence="1" type="ORF">GWI33_009849</name>
</gene>
<sequence>MWFRPLMRLEFNGISVHGIVEIARLASVMYTYKAPVKYAVITLSIHMFIRNGVQRTDWSAGSQCKLVDGADEEAGRWQRNPRAAS</sequence>
<name>A0A834M9H3_RHYFE</name>
<keyword evidence="2" id="KW-1185">Reference proteome</keyword>
<protein>
    <submittedName>
        <fullName evidence="1">Uncharacterized protein</fullName>
    </submittedName>
</protein>
<accession>A0A834M9H3</accession>